<accession>A0A6P8L007</accession>
<feature type="domain" description="FHA" evidence="2">
    <location>
        <begin position="21"/>
        <end position="70"/>
    </location>
</feature>
<dbReference type="PROSITE" id="PS50006">
    <property type="entry name" value="FHA_DOMAIN"/>
    <property type="match status" value="1"/>
</dbReference>
<dbReference type="Pfam" id="PF00498">
    <property type="entry name" value="FHA"/>
    <property type="match status" value="1"/>
</dbReference>
<gene>
    <name evidence="4" type="primary">LOC117146553</name>
</gene>
<dbReference type="InterPro" id="IPR008984">
    <property type="entry name" value="SMAD_FHA_dom_sf"/>
</dbReference>
<dbReference type="GeneID" id="117146553"/>
<dbReference type="RefSeq" id="XP_033168741.1">
    <property type="nucleotide sequence ID" value="XM_033312850.1"/>
</dbReference>
<dbReference type="InterPro" id="IPR000253">
    <property type="entry name" value="FHA_dom"/>
</dbReference>
<proteinExistence type="predicted"/>
<dbReference type="Gene3D" id="2.60.200.20">
    <property type="match status" value="1"/>
</dbReference>
<evidence type="ECO:0000256" key="1">
    <source>
        <dbReference type="SAM" id="MobiDB-lite"/>
    </source>
</evidence>
<protein>
    <submittedName>
        <fullName evidence="4">Uncharacterized protein LOC117146553</fullName>
    </submittedName>
</protein>
<keyword evidence="3" id="KW-1185">Reference proteome</keyword>
<evidence type="ECO:0000313" key="3">
    <source>
        <dbReference type="Proteomes" id="UP000515162"/>
    </source>
</evidence>
<dbReference type="CDD" id="cd00060">
    <property type="entry name" value="FHA"/>
    <property type="match status" value="1"/>
</dbReference>
<name>A0A6P8L007_DROMA</name>
<evidence type="ECO:0000259" key="2">
    <source>
        <dbReference type="PROSITE" id="PS50006"/>
    </source>
</evidence>
<feature type="region of interest" description="Disordered" evidence="1">
    <location>
        <begin position="133"/>
        <end position="179"/>
    </location>
</feature>
<dbReference type="Proteomes" id="UP000515162">
    <property type="component" value="Chromosome X"/>
</dbReference>
<dbReference type="AlphaFoldDB" id="A0A6P8L007"/>
<reference evidence="4" key="1">
    <citation type="submission" date="2025-08" db="UniProtKB">
        <authorList>
            <consortium name="RefSeq"/>
        </authorList>
    </citation>
    <scope>IDENTIFICATION</scope>
    <source>
        <strain evidence="4">Mau12</strain>
        <tissue evidence="4">Whole Body</tissue>
    </source>
</reference>
<evidence type="ECO:0000313" key="4">
    <source>
        <dbReference type="RefSeq" id="XP_033168741.1"/>
    </source>
</evidence>
<organism evidence="3 4">
    <name type="scientific">Drosophila mauritiana</name>
    <name type="common">Fruit fly</name>
    <dbReference type="NCBI Taxonomy" id="7226"/>
    <lineage>
        <taxon>Eukaryota</taxon>
        <taxon>Metazoa</taxon>
        <taxon>Ecdysozoa</taxon>
        <taxon>Arthropoda</taxon>
        <taxon>Hexapoda</taxon>
        <taxon>Insecta</taxon>
        <taxon>Pterygota</taxon>
        <taxon>Neoptera</taxon>
        <taxon>Endopterygota</taxon>
        <taxon>Diptera</taxon>
        <taxon>Brachycera</taxon>
        <taxon>Muscomorpha</taxon>
        <taxon>Ephydroidea</taxon>
        <taxon>Drosophilidae</taxon>
        <taxon>Drosophila</taxon>
        <taxon>Sophophora</taxon>
    </lineage>
</organism>
<feature type="compositionally biased region" description="Acidic residues" evidence="1">
    <location>
        <begin position="133"/>
        <end position="173"/>
    </location>
</feature>
<sequence length="179" mass="20523">MVFYLKHVLTDQRFNLGNGIHFLGDSGECNVILTYDNMSDIQAVVVVSNGRIFLKDMESTHGTYLNSTEQRLGTAFYELFVGDNVSFGVGAFGHEPDTPPTYGCFTLRSDEIDFVLDLSNSAAYELDYALDMEDMEEDTEEDNEEDTEEDNEEDNEEDMEEDIEEDMEEDTEENFFWTT</sequence>
<dbReference type="SUPFAM" id="SSF49879">
    <property type="entry name" value="SMAD/FHA domain"/>
    <property type="match status" value="1"/>
</dbReference>